<keyword evidence="3" id="KW-1185">Reference proteome</keyword>
<evidence type="ECO:0000256" key="1">
    <source>
        <dbReference type="SAM" id="MobiDB-lite"/>
    </source>
</evidence>
<dbReference type="EMBL" id="JBHTHR010001068">
    <property type="protein sequence ID" value="MFD0803708.1"/>
    <property type="molecule type" value="Genomic_DNA"/>
</dbReference>
<evidence type="ECO:0000313" key="3">
    <source>
        <dbReference type="Proteomes" id="UP001596956"/>
    </source>
</evidence>
<protein>
    <submittedName>
        <fullName evidence="2">DUF5719 family protein</fullName>
    </submittedName>
</protein>
<reference evidence="3" key="1">
    <citation type="journal article" date="2019" name="Int. J. Syst. Evol. Microbiol.">
        <title>The Global Catalogue of Microorganisms (GCM) 10K type strain sequencing project: providing services to taxonomists for standard genome sequencing and annotation.</title>
        <authorList>
            <consortium name="The Broad Institute Genomics Platform"/>
            <consortium name="The Broad Institute Genome Sequencing Center for Infectious Disease"/>
            <person name="Wu L."/>
            <person name="Ma J."/>
        </authorList>
    </citation>
    <scope>NUCLEOTIDE SEQUENCE [LARGE SCALE GENOMIC DNA]</scope>
    <source>
        <strain evidence="3">CCUG 63369</strain>
    </source>
</reference>
<dbReference type="InterPro" id="IPR043777">
    <property type="entry name" value="DUF5719"/>
</dbReference>
<name>A0ABW3BKA4_9ACTN</name>
<feature type="region of interest" description="Disordered" evidence="1">
    <location>
        <begin position="1"/>
        <end position="26"/>
    </location>
</feature>
<evidence type="ECO:0000313" key="2">
    <source>
        <dbReference type="EMBL" id="MFD0803708.1"/>
    </source>
</evidence>
<organism evidence="2 3">
    <name type="scientific">Streptomonospora algeriensis</name>
    <dbReference type="NCBI Taxonomy" id="995084"/>
    <lineage>
        <taxon>Bacteria</taxon>
        <taxon>Bacillati</taxon>
        <taxon>Actinomycetota</taxon>
        <taxon>Actinomycetes</taxon>
        <taxon>Streptosporangiales</taxon>
        <taxon>Nocardiopsidaceae</taxon>
        <taxon>Streptomonospora</taxon>
    </lineage>
</organism>
<gene>
    <name evidence="2" type="ORF">ACFQZU_20645</name>
</gene>
<feature type="non-terminal residue" evidence="2">
    <location>
        <position position="1"/>
    </location>
</feature>
<dbReference type="Proteomes" id="UP001596956">
    <property type="component" value="Unassembled WGS sequence"/>
</dbReference>
<comment type="caution">
    <text evidence="2">The sequence shown here is derived from an EMBL/GenBank/DDBJ whole genome shotgun (WGS) entry which is preliminary data.</text>
</comment>
<feature type="compositionally biased region" description="Gly residues" evidence="1">
    <location>
        <begin position="1"/>
        <end position="12"/>
    </location>
</feature>
<accession>A0ABW3BKA4</accession>
<proteinExistence type="predicted"/>
<sequence length="406" mass="40494">AFAAGGGGGGGLSAAENASDAADVGEPAEAGRLWSTDTTGAERHTVVSAGGAAAAGLEVAQTTVGEDGAYATEVRCAEPGIGTWFAAPGGTELEELRLLLANPDEEAATANVDVYIADGPVYSEETRGIPVEAHGSSEVELTDLIQGSRTAAVHVRTNSGRVAASLFADHGGSGQDWVPPTAPPSDTHVVPAIPPGGDKRLLIAAPGDNPVTVGVRLYTGEGRVEHDTLDGLSVPPSAAAFLSLPLGEQTGTAVVEADGPVVVGADAVRDDGGDTAYSAAAGPLQNPLEGTAVVPANPEGTSSQLVFAALDGAAAAAVTPVAEDGTTGDPVRVEIADDRTTTEDLPVPDGAHAFTVEIEGDAPVYAGRVLTHEDGDDSAVSAQPLLPAPAEVPLPQVENSLTALVQ</sequence>
<dbReference type="Pfam" id="PF18986">
    <property type="entry name" value="DUF5719"/>
    <property type="match status" value="1"/>
</dbReference>